<dbReference type="Proteomes" id="UP000178448">
    <property type="component" value="Unassembled WGS sequence"/>
</dbReference>
<feature type="transmembrane region" description="Helical" evidence="1">
    <location>
        <begin position="66"/>
        <end position="88"/>
    </location>
</feature>
<evidence type="ECO:0000313" key="3">
    <source>
        <dbReference type="Proteomes" id="UP000178448"/>
    </source>
</evidence>
<feature type="transmembrane region" description="Helical" evidence="1">
    <location>
        <begin position="322"/>
        <end position="342"/>
    </location>
</feature>
<feature type="transmembrane region" description="Helical" evidence="1">
    <location>
        <begin position="223"/>
        <end position="243"/>
    </location>
</feature>
<accession>A0A1F5YXC4</accession>
<organism evidence="2 3">
    <name type="scientific">Candidatus Gottesmanbacteria bacterium RBG_16_52_11</name>
    <dbReference type="NCBI Taxonomy" id="1798374"/>
    <lineage>
        <taxon>Bacteria</taxon>
        <taxon>Candidatus Gottesmaniibacteriota</taxon>
    </lineage>
</organism>
<sequence>MYILGTLFRADLILMKRWFAAGIYSRLFVASLFFLLFGGIAYALYGISNIFFNNLAAFDRYGQMTAAYIIHAAIAVVLWLSLTSSVAAASGTVLTSSPSLTYLLTLPVPRVWITTWTYLKTISANLTVMLFVFVPVTLSYAGAFDMLSLGFLLRTVLVLSCLVIVSGSVGMLVALALVGWLRGHEYHFSVIGFGLFFGGMVWILKLVFPPALSRIYDATSEQFAVLFAGLPLNNPVLPTFWLAQTVTSGISGGTLIAVLLTAAVLLISLGVQIRRFVPVILAEHSRPYLKNLPEYWKNRLSHFRYPLLIKDWLSLVRLPSETGYGLFLISIAAFFFLSLSYGTKNISHPGNWQVQLIVFSFSWLMFFTIALLLRFIFPLVSREGRSAWYLFSLPKPRTEILLSKVLLAVLSDIPLFLLALIVWRVLPFAAGYRQIMFGASIMIIFFLSLFQTFLGAIAPNFSLGHDPEKVSTSGMGILTLGLSVAVTAEACMLVSMMITGRISQFLMTGVLFAVGIFLTVLLWLTAGKAMQRYEW</sequence>
<keyword evidence="1" id="KW-0472">Membrane</keyword>
<feature type="transmembrane region" description="Helical" evidence="1">
    <location>
        <begin position="477"/>
        <end position="498"/>
    </location>
</feature>
<dbReference type="InterPro" id="IPR031599">
    <property type="entry name" value="ABC_tran_2"/>
</dbReference>
<feature type="transmembrane region" description="Helical" evidence="1">
    <location>
        <begin position="156"/>
        <end position="181"/>
    </location>
</feature>
<reference evidence="2 3" key="1">
    <citation type="journal article" date="2016" name="Nat. Commun.">
        <title>Thousands of microbial genomes shed light on interconnected biogeochemical processes in an aquifer system.</title>
        <authorList>
            <person name="Anantharaman K."/>
            <person name="Brown C.T."/>
            <person name="Hug L.A."/>
            <person name="Sharon I."/>
            <person name="Castelle C.J."/>
            <person name="Probst A.J."/>
            <person name="Thomas B.C."/>
            <person name="Singh A."/>
            <person name="Wilkins M.J."/>
            <person name="Karaoz U."/>
            <person name="Brodie E.L."/>
            <person name="Williams K.H."/>
            <person name="Hubbard S.S."/>
            <person name="Banfield J.F."/>
        </authorList>
    </citation>
    <scope>NUCLEOTIDE SEQUENCE [LARGE SCALE GENOMIC DNA]</scope>
</reference>
<protein>
    <submittedName>
        <fullName evidence="2">Uncharacterized protein</fullName>
    </submittedName>
</protein>
<keyword evidence="1" id="KW-0812">Transmembrane</keyword>
<feature type="transmembrane region" description="Helical" evidence="1">
    <location>
        <begin position="435"/>
        <end position="457"/>
    </location>
</feature>
<evidence type="ECO:0000313" key="2">
    <source>
        <dbReference type="EMBL" id="OGG04848.1"/>
    </source>
</evidence>
<evidence type="ECO:0000256" key="1">
    <source>
        <dbReference type="SAM" id="Phobius"/>
    </source>
</evidence>
<keyword evidence="1" id="KW-1133">Transmembrane helix</keyword>
<gene>
    <name evidence="2" type="ORF">A2Z33_06095</name>
</gene>
<feature type="transmembrane region" description="Helical" evidence="1">
    <location>
        <begin position="126"/>
        <end position="144"/>
    </location>
</feature>
<dbReference type="Pfam" id="PF16949">
    <property type="entry name" value="ABC_tran_2"/>
    <property type="match status" value="1"/>
</dbReference>
<feature type="transmembrane region" description="Helical" evidence="1">
    <location>
        <begin position="505"/>
        <end position="526"/>
    </location>
</feature>
<dbReference type="EMBL" id="MFJD01000001">
    <property type="protein sequence ID" value="OGG04848.1"/>
    <property type="molecule type" value="Genomic_DNA"/>
</dbReference>
<dbReference type="AlphaFoldDB" id="A0A1F5YXC4"/>
<feature type="transmembrane region" description="Helical" evidence="1">
    <location>
        <begin position="23"/>
        <end position="45"/>
    </location>
</feature>
<name>A0A1F5YXC4_9BACT</name>
<proteinExistence type="predicted"/>
<feature type="transmembrane region" description="Helical" evidence="1">
    <location>
        <begin position="188"/>
        <end position="208"/>
    </location>
</feature>
<feature type="transmembrane region" description="Helical" evidence="1">
    <location>
        <begin position="354"/>
        <end position="380"/>
    </location>
</feature>
<comment type="caution">
    <text evidence="2">The sequence shown here is derived from an EMBL/GenBank/DDBJ whole genome shotgun (WGS) entry which is preliminary data.</text>
</comment>
<feature type="transmembrane region" description="Helical" evidence="1">
    <location>
        <begin position="400"/>
        <end position="423"/>
    </location>
</feature>
<feature type="transmembrane region" description="Helical" evidence="1">
    <location>
        <begin position="255"/>
        <end position="273"/>
    </location>
</feature>